<sequence>MGKYYSLLVSGISILCFLAQITPLQAQTSIKVKGQKSKVKSHTDSQLPTPNSHSPTPDSHSPTPNSQLPLSHSQLPPSHSQLPTSQVSQLSDVQPDDWASRALQSLISRYGIVTGYPNGNFLGNRALSRYEFAAALSAVVRQLEGAIANGKPVQATQDDLATLEKLLQEYTAELKALQSRLDSLEARSAVLQAHEFSTTTKLAGQVIFAINGGGFGGDSLRDPTGTEIADNNPITTLFYRTQLDFDTSFSGTDLLKIRLDTGSNGNRDNAAGVLEPNFGSGLDFSVRPSRNGNLGLGRLYYSFSAAKNLQVVLGTAIAPTDYLDRNRYANRSFVDFSTQALVNNYLLFPIHEQGAGAVVNWQANEFFTLRAMYLAADAENSGSRDEVEGISALTTLLYPDEGGDRGLFGNPYQGTVELEYSPNPAFTVRLQYSGGNTFDRHFDVFGANVELDLSRQLGLFGRYGYGNYDDTIFGDLEPSYWMVGISLRNLLLPGAVAGIAAGQPFVENAVGDATQTNFEAYYSFPLNENLAIAPLVQAIANPSNQADNGTIITGTLRTVFSF</sequence>
<dbReference type="PANTHER" id="PTHR43308:SF1">
    <property type="entry name" value="OUTER MEMBRANE PROTEIN ALPHA"/>
    <property type="match status" value="1"/>
</dbReference>
<feature type="compositionally biased region" description="Low complexity" evidence="4">
    <location>
        <begin position="48"/>
        <end position="86"/>
    </location>
</feature>
<dbReference type="GO" id="GO:0016020">
    <property type="term" value="C:membrane"/>
    <property type="evidence" value="ECO:0007669"/>
    <property type="project" value="InterPro"/>
</dbReference>
<dbReference type="Gene3D" id="2.40.160.180">
    <property type="entry name" value="Carbohydrate-selective porin OprB"/>
    <property type="match status" value="1"/>
</dbReference>
<evidence type="ECO:0000256" key="3">
    <source>
        <dbReference type="SAM" id="Coils"/>
    </source>
</evidence>
<dbReference type="InterPro" id="IPR001119">
    <property type="entry name" value="SLH_dom"/>
</dbReference>
<feature type="domain" description="SLH" evidence="5">
    <location>
        <begin position="86"/>
        <end position="150"/>
    </location>
</feature>
<dbReference type="InterPro" id="IPR051465">
    <property type="entry name" value="Cell_Envelope_Struct_Comp"/>
</dbReference>
<dbReference type="GO" id="GO:0015288">
    <property type="term" value="F:porin activity"/>
    <property type="evidence" value="ECO:0007669"/>
    <property type="project" value="InterPro"/>
</dbReference>
<dbReference type="SUPFAM" id="SSF56935">
    <property type="entry name" value="Porins"/>
    <property type="match status" value="1"/>
</dbReference>
<evidence type="ECO:0000256" key="2">
    <source>
        <dbReference type="RuleBase" id="RU363072"/>
    </source>
</evidence>
<accession>A0A9X5E4S8</accession>
<comment type="similarity">
    <text evidence="1 2">Belongs to the OprB family.</text>
</comment>
<dbReference type="AlphaFoldDB" id="A0A9X5E4S8"/>
<gene>
    <name evidence="6" type="ORF">QH73_0005775</name>
</gene>
<dbReference type="PANTHER" id="PTHR43308">
    <property type="entry name" value="OUTER MEMBRANE PROTEIN ALPHA-RELATED"/>
    <property type="match status" value="1"/>
</dbReference>
<dbReference type="OrthoDB" id="468251at2"/>
<dbReference type="InterPro" id="IPR038673">
    <property type="entry name" value="OprB_sf"/>
</dbReference>
<keyword evidence="2" id="KW-0732">Signal</keyword>
<dbReference type="PROSITE" id="PS51272">
    <property type="entry name" value="SLH"/>
    <property type="match status" value="1"/>
</dbReference>
<name>A0A9X5E4S8_9CYAN</name>
<comment type="caution">
    <text evidence="6">The sequence shown here is derived from an EMBL/GenBank/DDBJ whole genome shotgun (WGS) entry which is preliminary data.</text>
</comment>
<dbReference type="EMBL" id="JTJC03000001">
    <property type="protein sequence ID" value="NHC34174.1"/>
    <property type="molecule type" value="Genomic_DNA"/>
</dbReference>
<dbReference type="GO" id="GO:0008643">
    <property type="term" value="P:carbohydrate transport"/>
    <property type="evidence" value="ECO:0007669"/>
    <property type="project" value="InterPro"/>
</dbReference>
<dbReference type="Pfam" id="PF00395">
    <property type="entry name" value="SLH"/>
    <property type="match status" value="1"/>
</dbReference>
<feature type="region of interest" description="Disordered" evidence="4">
    <location>
        <begin position="34"/>
        <end position="93"/>
    </location>
</feature>
<evidence type="ECO:0000259" key="5">
    <source>
        <dbReference type="PROSITE" id="PS51272"/>
    </source>
</evidence>
<protein>
    <submittedName>
        <fullName evidence="6">Iron uptake porin</fullName>
    </submittedName>
</protein>
<dbReference type="InterPro" id="IPR047684">
    <property type="entry name" value="Por_som-like"/>
</dbReference>
<feature type="chain" id="PRO_5041021087" evidence="2">
    <location>
        <begin position="27"/>
        <end position="562"/>
    </location>
</feature>
<organism evidence="6 7">
    <name type="scientific">Scytonema millei VB511283</name>
    <dbReference type="NCBI Taxonomy" id="1245923"/>
    <lineage>
        <taxon>Bacteria</taxon>
        <taxon>Bacillati</taxon>
        <taxon>Cyanobacteriota</taxon>
        <taxon>Cyanophyceae</taxon>
        <taxon>Nostocales</taxon>
        <taxon>Scytonemataceae</taxon>
        <taxon>Scytonema</taxon>
    </lineage>
</organism>
<reference evidence="6 7" key="1">
    <citation type="journal article" date="2015" name="Genome Announc.">
        <title>Draft Genome Sequence of the Terrestrial Cyanobacterium Scytonema millei VB511283, Isolated from Eastern India.</title>
        <authorList>
            <person name="Sen D."/>
            <person name="Chandrababunaidu M.M."/>
            <person name="Singh D."/>
            <person name="Sanghi N."/>
            <person name="Ghorai A."/>
            <person name="Mishra G.P."/>
            <person name="Madduluri M."/>
            <person name="Adhikary S.P."/>
            <person name="Tripathy S."/>
        </authorList>
    </citation>
    <scope>NUCLEOTIDE SEQUENCE [LARGE SCALE GENOMIC DNA]</scope>
    <source>
        <strain evidence="6 7">VB511283</strain>
    </source>
</reference>
<dbReference type="RefSeq" id="WP_039715574.1">
    <property type="nucleotide sequence ID" value="NZ_JTJC03000001.1"/>
</dbReference>
<evidence type="ECO:0000313" key="7">
    <source>
        <dbReference type="Proteomes" id="UP000031532"/>
    </source>
</evidence>
<evidence type="ECO:0000313" key="6">
    <source>
        <dbReference type="EMBL" id="NHC34174.1"/>
    </source>
</evidence>
<dbReference type="InterPro" id="IPR007049">
    <property type="entry name" value="Carb-sel_porin_OprB"/>
</dbReference>
<evidence type="ECO:0000256" key="4">
    <source>
        <dbReference type="SAM" id="MobiDB-lite"/>
    </source>
</evidence>
<proteinExistence type="inferred from homology"/>
<dbReference type="Pfam" id="PF04966">
    <property type="entry name" value="OprB"/>
    <property type="match status" value="1"/>
</dbReference>
<feature type="signal peptide" evidence="2">
    <location>
        <begin position="1"/>
        <end position="26"/>
    </location>
</feature>
<dbReference type="Proteomes" id="UP000031532">
    <property type="component" value="Unassembled WGS sequence"/>
</dbReference>
<keyword evidence="3" id="KW-0175">Coiled coil</keyword>
<keyword evidence="7" id="KW-1185">Reference proteome</keyword>
<evidence type="ECO:0000256" key="1">
    <source>
        <dbReference type="ARBA" id="ARBA00008769"/>
    </source>
</evidence>
<feature type="coiled-coil region" evidence="3">
    <location>
        <begin position="153"/>
        <end position="194"/>
    </location>
</feature>
<dbReference type="NCBIfam" id="NF033921">
    <property type="entry name" value="por_somb"/>
    <property type="match status" value="1"/>
</dbReference>